<gene>
    <name evidence="2" type="ORF">ACFQV2_02155</name>
</gene>
<dbReference type="Proteomes" id="UP001596512">
    <property type="component" value="Unassembled WGS sequence"/>
</dbReference>
<organism evidence="2 3">
    <name type="scientific">Actinokineospora soli</name>
    <dbReference type="NCBI Taxonomy" id="1048753"/>
    <lineage>
        <taxon>Bacteria</taxon>
        <taxon>Bacillati</taxon>
        <taxon>Actinomycetota</taxon>
        <taxon>Actinomycetes</taxon>
        <taxon>Pseudonocardiales</taxon>
        <taxon>Pseudonocardiaceae</taxon>
        <taxon>Actinokineospora</taxon>
    </lineage>
</organism>
<keyword evidence="3" id="KW-1185">Reference proteome</keyword>
<name>A0ABW2THN3_9PSEU</name>
<reference evidence="3" key="1">
    <citation type="journal article" date="2019" name="Int. J. Syst. Evol. Microbiol.">
        <title>The Global Catalogue of Microorganisms (GCM) 10K type strain sequencing project: providing services to taxonomists for standard genome sequencing and annotation.</title>
        <authorList>
            <consortium name="The Broad Institute Genomics Platform"/>
            <consortium name="The Broad Institute Genome Sequencing Center for Infectious Disease"/>
            <person name="Wu L."/>
            <person name="Ma J."/>
        </authorList>
    </citation>
    <scope>NUCLEOTIDE SEQUENCE [LARGE SCALE GENOMIC DNA]</scope>
    <source>
        <strain evidence="3">JCM 17695</strain>
    </source>
</reference>
<comment type="caution">
    <text evidence="2">The sequence shown here is derived from an EMBL/GenBank/DDBJ whole genome shotgun (WGS) entry which is preliminary data.</text>
</comment>
<feature type="region of interest" description="Disordered" evidence="1">
    <location>
        <begin position="1"/>
        <end position="84"/>
    </location>
</feature>
<sequence>MGAEDGRPGAGRGGFGAGGMGAGGMGGGAAGGGGRGGGGMGAGGGARGQGGEDEEHTRASFLVEDDPDALFGTDQMTAPPVIGE</sequence>
<evidence type="ECO:0000313" key="2">
    <source>
        <dbReference type="EMBL" id="MFC7612629.1"/>
    </source>
</evidence>
<accession>A0ABW2THN3</accession>
<feature type="compositionally biased region" description="Gly residues" evidence="1">
    <location>
        <begin position="8"/>
        <end position="49"/>
    </location>
</feature>
<protein>
    <submittedName>
        <fullName evidence="2">Uncharacterized protein</fullName>
    </submittedName>
</protein>
<proteinExistence type="predicted"/>
<evidence type="ECO:0000313" key="3">
    <source>
        <dbReference type="Proteomes" id="UP001596512"/>
    </source>
</evidence>
<evidence type="ECO:0000256" key="1">
    <source>
        <dbReference type="SAM" id="MobiDB-lite"/>
    </source>
</evidence>
<dbReference type="EMBL" id="JBHTEY010000004">
    <property type="protein sequence ID" value="MFC7612629.1"/>
    <property type="molecule type" value="Genomic_DNA"/>
</dbReference>